<reference evidence="1 2" key="1">
    <citation type="journal article" date="2020" name="Mol. Biol. Evol.">
        <title>Distinct Expression and Methylation Patterns for Genes with Different Fates following a Single Whole-Genome Duplication in Flowering Plants.</title>
        <authorList>
            <person name="Shi T."/>
            <person name="Rahmani R.S."/>
            <person name="Gugger P.F."/>
            <person name="Wang M."/>
            <person name="Li H."/>
            <person name="Zhang Y."/>
            <person name="Li Z."/>
            <person name="Wang Q."/>
            <person name="Van de Peer Y."/>
            <person name="Marchal K."/>
            <person name="Chen J."/>
        </authorList>
    </citation>
    <scope>NUCLEOTIDE SEQUENCE [LARGE SCALE GENOMIC DNA]</scope>
    <source>
        <tissue evidence="1">Leaf</tissue>
    </source>
</reference>
<proteinExistence type="predicted"/>
<dbReference type="EMBL" id="DUZY01000005">
    <property type="protein sequence ID" value="DAD38883.1"/>
    <property type="molecule type" value="Genomic_DNA"/>
</dbReference>
<dbReference type="AlphaFoldDB" id="A0A822Z2Z7"/>
<gene>
    <name evidence="1" type="ORF">HUJ06_013205</name>
</gene>
<keyword evidence="2" id="KW-1185">Reference proteome</keyword>
<organism evidence="1 2">
    <name type="scientific">Nelumbo nucifera</name>
    <name type="common">Sacred lotus</name>
    <dbReference type="NCBI Taxonomy" id="4432"/>
    <lineage>
        <taxon>Eukaryota</taxon>
        <taxon>Viridiplantae</taxon>
        <taxon>Streptophyta</taxon>
        <taxon>Embryophyta</taxon>
        <taxon>Tracheophyta</taxon>
        <taxon>Spermatophyta</taxon>
        <taxon>Magnoliopsida</taxon>
        <taxon>Proteales</taxon>
        <taxon>Nelumbonaceae</taxon>
        <taxon>Nelumbo</taxon>
    </lineage>
</organism>
<evidence type="ECO:0000313" key="1">
    <source>
        <dbReference type="EMBL" id="DAD38883.1"/>
    </source>
</evidence>
<dbReference type="Proteomes" id="UP000607653">
    <property type="component" value="Unassembled WGS sequence"/>
</dbReference>
<name>A0A822Z2Z7_NELNU</name>
<comment type="caution">
    <text evidence="1">The sequence shown here is derived from an EMBL/GenBank/DDBJ whole genome shotgun (WGS) entry which is preliminary data.</text>
</comment>
<sequence>MALNFASLMLIRRRDRRYWMATRAAISTDASGVSVVFP</sequence>
<accession>A0A822Z2Z7</accession>
<evidence type="ECO:0000313" key="2">
    <source>
        <dbReference type="Proteomes" id="UP000607653"/>
    </source>
</evidence>
<protein>
    <submittedName>
        <fullName evidence="1">Uncharacterized protein</fullName>
    </submittedName>
</protein>